<dbReference type="GO" id="GO:1990904">
    <property type="term" value="C:ribonucleoprotein complex"/>
    <property type="evidence" value="ECO:0007669"/>
    <property type="project" value="UniProtKB-KW"/>
</dbReference>
<evidence type="ECO:0000256" key="5">
    <source>
        <dbReference type="HAMAP-Rule" id="MF_00362"/>
    </source>
</evidence>
<evidence type="ECO:0000256" key="4">
    <source>
        <dbReference type="ARBA" id="ARBA00035202"/>
    </source>
</evidence>
<dbReference type="InterPro" id="IPR043141">
    <property type="entry name" value="Ribosomal_uL10-like_sf"/>
</dbReference>
<evidence type="ECO:0000313" key="6">
    <source>
        <dbReference type="EMBL" id="BAP39712.1"/>
    </source>
</evidence>
<keyword evidence="5" id="KW-0699">rRNA-binding</keyword>
<evidence type="ECO:0000256" key="2">
    <source>
        <dbReference type="ARBA" id="ARBA00022980"/>
    </source>
</evidence>
<keyword evidence="3 5" id="KW-0687">Ribonucleoprotein</keyword>
<name>A0A077L6S7_9BACT</name>
<comment type="function">
    <text evidence="5">Forms part of the ribosomal stalk, playing a central role in the interaction of the ribosome with GTP-bound translation factors.</text>
</comment>
<dbReference type="NCBIfam" id="NF000955">
    <property type="entry name" value="PRK00099.1-1"/>
    <property type="match status" value="1"/>
</dbReference>
<reference evidence="7" key="1">
    <citation type="journal article" date="2014" name="Genome Announc.">
        <title>Complete Genome Sequence of Mycoplasma canadense Strain HAZ 360_1 from Bovine Mastitic Milk in Japan.</title>
        <authorList>
            <person name="Hata E."/>
        </authorList>
    </citation>
    <scope>NUCLEOTIDE SEQUENCE [LARGE SCALE GENOMIC DNA]</scope>
    <source>
        <strain evidence="7">HAZ360_1</strain>
    </source>
</reference>
<dbReference type="HOGENOM" id="CLU_092227_2_0_14"/>
<dbReference type="Pfam" id="PF00466">
    <property type="entry name" value="Ribosomal_L10"/>
    <property type="match status" value="1"/>
</dbReference>
<dbReference type="InterPro" id="IPR047865">
    <property type="entry name" value="Ribosomal_uL10_bac_type"/>
</dbReference>
<proteinExistence type="inferred from homology"/>
<dbReference type="STRING" id="29554.MCAN360_0640"/>
<evidence type="ECO:0000313" key="7">
    <source>
        <dbReference type="Proteomes" id="UP000031641"/>
    </source>
</evidence>
<sequence>MLNKVTEYVKVFKYCNLYIIINLGGKMSALRDAKVLVVDEISKNLNESKALYVASYKTLDVASLQVIRRELAKYGVLVKVYKNRLVKQALKSTEQESLNDLLLGQNLFVFAKQDDLTTLKALVKFKKEFPALELVAGIYENKVVDAKNLDEISKLPSYEESLMILGNSLLAPIKNLAIGLNELVKQGNLSE</sequence>
<dbReference type="InterPro" id="IPR001790">
    <property type="entry name" value="Ribosomal_uL10"/>
</dbReference>
<evidence type="ECO:0000256" key="1">
    <source>
        <dbReference type="ARBA" id="ARBA00008889"/>
    </source>
</evidence>
<dbReference type="GO" id="GO:0006412">
    <property type="term" value="P:translation"/>
    <property type="evidence" value="ECO:0007669"/>
    <property type="project" value="UniProtKB-UniRule"/>
</dbReference>
<comment type="similarity">
    <text evidence="1 5">Belongs to the universal ribosomal protein uL10 family.</text>
</comment>
<accession>A0A077L6S7</accession>
<dbReference type="PANTHER" id="PTHR11560">
    <property type="entry name" value="39S RIBOSOMAL PROTEIN L10, MITOCHONDRIAL"/>
    <property type="match status" value="1"/>
</dbReference>
<dbReference type="SUPFAM" id="SSF160369">
    <property type="entry name" value="Ribosomal protein L10-like"/>
    <property type="match status" value="1"/>
</dbReference>
<organism evidence="6 7">
    <name type="scientific">Metamycoplasma canadense</name>
    <dbReference type="NCBI Taxonomy" id="29554"/>
    <lineage>
        <taxon>Bacteria</taxon>
        <taxon>Bacillati</taxon>
        <taxon>Mycoplasmatota</taxon>
        <taxon>Mycoplasmoidales</taxon>
        <taxon>Metamycoplasmataceae</taxon>
        <taxon>Metamycoplasma</taxon>
    </lineage>
</organism>
<keyword evidence="2 5" id="KW-0689">Ribosomal protein</keyword>
<dbReference type="GO" id="GO:0070180">
    <property type="term" value="F:large ribosomal subunit rRNA binding"/>
    <property type="evidence" value="ECO:0007669"/>
    <property type="project" value="UniProtKB-UniRule"/>
</dbReference>
<dbReference type="CDD" id="cd05797">
    <property type="entry name" value="Ribosomal_L10"/>
    <property type="match status" value="1"/>
</dbReference>
<protein>
    <recommendedName>
        <fullName evidence="4 5">Large ribosomal subunit protein uL10</fullName>
    </recommendedName>
</protein>
<dbReference type="GO" id="GO:0005840">
    <property type="term" value="C:ribosome"/>
    <property type="evidence" value="ECO:0007669"/>
    <property type="project" value="UniProtKB-KW"/>
</dbReference>
<gene>
    <name evidence="5 6" type="primary">rplJ</name>
    <name evidence="6" type="ORF">MCAN360_0640</name>
</gene>
<dbReference type="AlphaFoldDB" id="A0A077L6S7"/>
<dbReference type="Proteomes" id="UP000031641">
    <property type="component" value="Chromosome"/>
</dbReference>
<dbReference type="HAMAP" id="MF_00362">
    <property type="entry name" value="Ribosomal_uL10"/>
    <property type="match status" value="1"/>
</dbReference>
<keyword evidence="7" id="KW-1185">Reference proteome</keyword>
<comment type="subunit">
    <text evidence="5">Part of the ribosomal stalk of the 50S ribosomal subunit. The N-terminus interacts with L11 and the large rRNA to form the base of the stalk. The C-terminus forms an elongated spine to which L12 dimers bind in a sequential fashion forming a multimeric L10(L12)X complex.</text>
</comment>
<dbReference type="Gene3D" id="3.30.70.1730">
    <property type="match status" value="1"/>
</dbReference>
<keyword evidence="5" id="KW-0694">RNA-binding</keyword>
<dbReference type="EMBL" id="AP014631">
    <property type="protein sequence ID" value="BAP39712.1"/>
    <property type="molecule type" value="Genomic_DNA"/>
</dbReference>
<evidence type="ECO:0000256" key="3">
    <source>
        <dbReference type="ARBA" id="ARBA00023274"/>
    </source>
</evidence>
<dbReference type="InterPro" id="IPR022973">
    <property type="entry name" value="Ribosomal_uL10_bac"/>
</dbReference>
<dbReference type="KEGG" id="mcan:MCAN360_0640"/>